<dbReference type="SUPFAM" id="SSF54523">
    <property type="entry name" value="Pili subunits"/>
    <property type="match status" value="1"/>
</dbReference>
<evidence type="ECO:0000256" key="1">
    <source>
        <dbReference type="ARBA" id="ARBA00004167"/>
    </source>
</evidence>
<dbReference type="EMBL" id="CP001819">
    <property type="protein sequence ID" value="ACZ21704.1"/>
    <property type="molecule type" value="Genomic_DNA"/>
</dbReference>
<keyword evidence="5 6" id="KW-0472">Membrane</keyword>
<dbReference type="PRINTS" id="PR00813">
    <property type="entry name" value="BCTERIALGSPG"/>
</dbReference>
<dbReference type="GO" id="GO:0016020">
    <property type="term" value="C:membrane"/>
    <property type="evidence" value="ECO:0007669"/>
    <property type="project" value="UniProtKB-SubCell"/>
</dbReference>
<dbReference type="PROSITE" id="PS00409">
    <property type="entry name" value="PROKAR_NTER_METHYL"/>
    <property type="match status" value="1"/>
</dbReference>
<evidence type="ECO:0000256" key="3">
    <source>
        <dbReference type="ARBA" id="ARBA00022692"/>
    </source>
</evidence>
<dbReference type="InterPro" id="IPR045584">
    <property type="entry name" value="Pilin-like"/>
</dbReference>
<dbReference type="NCBIfam" id="TIGR02532">
    <property type="entry name" value="IV_pilin_GFxxxE"/>
    <property type="match status" value="1"/>
</dbReference>
<dbReference type="GO" id="GO:0015627">
    <property type="term" value="C:type II protein secretion system complex"/>
    <property type="evidence" value="ECO:0007669"/>
    <property type="project" value="InterPro"/>
</dbReference>
<evidence type="ECO:0000313" key="8">
    <source>
        <dbReference type="Proteomes" id="UP000000322"/>
    </source>
</evidence>
<dbReference type="InterPro" id="IPR000983">
    <property type="entry name" value="Bac_GSPG_pilin"/>
</dbReference>
<feature type="transmembrane region" description="Helical" evidence="6">
    <location>
        <begin position="12"/>
        <end position="34"/>
    </location>
</feature>
<dbReference type="eggNOG" id="COG2165">
    <property type="taxonomic scope" value="Bacteria"/>
</dbReference>
<dbReference type="Proteomes" id="UP000000322">
    <property type="component" value="Chromosome"/>
</dbReference>
<keyword evidence="2" id="KW-0488">Methylation</keyword>
<dbReference type="GO" id="GO:0015628">
    <property type="term" value="P:protein secretion by the type II secretion system"/>
    <property type="evidence" value="ECO:0007669"/>
    <property type="project" value="InterPro"/>
</dbReference>
<keyword evidence="4 6" id="KW-1133">Transmembrane helix</keyword>
<keyword evidence="3 6" id="KW-0812">Transmembrane</keyword>
<reference evidence="7 8" key="1">
    <citation type="journal article" date="2009" name="Stand. Genomic Sci.">
        <title>Complete genome sequence of Sanguibacter keddieii type strain (ST-74).</title>
        <authorList>
            <person name="Ivanova N."/>
            <person name="Sikorski J."/>
            <person name="Sims D."/>
            <person name="Brettin T."/>
            <person name="Detter J.C."/>
            <person name="Han C."/>
            <person name="Lapidus A."/>
            <person name="Copeland A."/>
            <person name="Glavina Del Rio T."/>
            <person name="Nolan M."/>
            <person name="Chen F."/>
            <person name="Lucas S."/>
            <person name="Tice H."/>
            <person name="Cheng J.F."/>
            <person name="Bruce D."/>
            <person name="Goodwin L."/>
            <person name="Pitluck S."/>
            <person name="Pati A."/>
            <person name="Mavromatis K."/>
            <person name="Chen A."/>
            <person name="Palaniappan K."/>
            <person name="D'haeseleer P."/>
            <person name="Chain P."/>
            <person name="Bristow J."/>
            <person name="Eisen J.A."/>
            <person name="Markowitz V."/>
            <person name="Hugenholtz P."/>
            <person name="Goker M."/>
            <person name="Pukall R."/>
            <person name="Klenk H.P."/>
            <person name="Kyrpides N.C."/>
        </authorList>
    </citation>
    <scope>NUCLEOTIDE SEQUENCE [LARGE SCALE GENOMIC DNA]</scope>
    <source>
        <strain evidence="8">ATCC 51767 / DSM 10542 / NCFB 3025 / ST-74</strain>
    </source>
</reference>
<dbReference type="KEGG" id="ske:Sked_17770"/>
<evidence type="ECO:0000256" key="5">
    <source>
        <dbReference type="ARBA" id="ARBA00023136"/>
    </source>
</evidence>
<dbReference type="STRING" id="446469.Sked_17770"/>
<evidence type="ECO:0000256" key="6">
    <source>
        <dbReference type="SAM" id="Phobius"/>
    </source>
</evidence>
<protein>
    <submittedName>
        <fullName evidence="7">Prepilin-type N-terminal cleavage/methylation domain-containing protein</fullName>
    </submittedName>
</protein>
<keyword evidence="8" id="KW-1185">Reference proteome</keyword>
<dbReference type="PANTHER" id="PTHR30093:SF44">
    <property type="entry name" value="TYPE II SECRETION SYSTEM CORE PROTEIN G"/>
    <property type="match status" value="1"/>
</dbReference>
<organism evidence="7 8">
    <name type="scientific">Sanguibacter keddieii (strain ATCC 51767 / DSM 10542 / NCFB 3025 / ST-74)</name>
    <dbReference type="NCBI Taxonomy" id="446469"/>
    <lineage>
        <taxon>Bacteria</taxon>
        <taxon>Bacillati</taxon>
        <taxon>Actinomycetota</taxon>
        <taxon>Actinomycetes</taxon>
        <taxon>Micrococcales</taxon>
        <taxon>Sanguibacteraceae</taxon>
        <taxon>Sanguibacter</taxon>
    </lineage>
</organism>
<dbReference type="Gene3D" id="3.30.700.10">
    <property type="entry name" value="Glycoprotein, Type 4 Pilin"/>
    <property type="match status" value="1"/>
</dbReference>
<dbReference type="InterPro" id="IPR012902">
    <property type="entry name" value="N_methyl_site"/>
</dbReference>
<name>D1BGY4_SANKS</name>
<evidence type="ECO:0000256" key="2">
    <source>
        <dbReference type="ARBA" id="ARBA00022481"/>
    </source>
</evidence>
<accession>D1BGY4</accession>
<sequence>MNKKDGDKGFTLVELLVVVIIIGILAAISVPLYLNQQNKAKDSAAKADLATLRTNIAVVMSENTKVTGIALTGTDSVAITPTPTGEVTTIALSEGVTFNETASSVDLADGTFTIQVTSATDKVFETTEAGTITEK</sequence>
<dbReference type="Pfam" id="PF07963">
    <property type="entry name" value="N_methyl"/>
    <property type="match status" value="1"/>
</dbReference>
<proteinExistence type="predicted"/>
<comment type="subcellular location">
    <subcellularLocation>
        <location evidence="1">Membrane</location>
        <topology evidence="1">Single-pass membrane protein</topology>
    </subcellularLocation>
</comment>
<dbReference type="AlphaFoldDB" id="D1BGY4"/>
<evidence type="ECO:0000256" key="4">
    <source>
        <dbReference type="ARBA" id="ARBA00022989"/>
    </source>
</evidence>
<dbReference type="PANTHER" id="PTHR30093">
    <property type="entry name" value="GENERAL SECRETION PATHWAY PROTEIN G"/>
    <property type="match status" value="1"/>
</dbReference>
<dbReference type="HOGENOM" id="CLU_091705_7_1_11"/>
<evidence type="ECO:0000313" key="7">
    <source>
        <dbReference type="EMBL" id="ACZ21704.1"/>
    </source>
</evidence>
<gene>
    <name evidence="7" type="ordered locus">Sked_17770</name>
</gene>